<dbReference type="GO" id="GO:0070034">
    <property type="term" value="F:telomerase RNA binding"/>
    <property type="evidence" value="ECO:0007669"/>
    <property type="project" value="TreeGrafter"/>
</dbReference>
<evidence type="ECO:0000313" key="3">
    <source>
        <dbReference type="EMBL" id="OLN82063.1"/>
    </source>
</evidence>
<comment type="catalytic activity">
    <reaction evidence="1">
        <text>DNA(n) + a 2'-deoxyribonucleoside 5'-triphosphate = DNA(n+1) + diphosphate</text>
        <dbReference type="Rhea" id="RHEA:22508"/>
        <dbReference type="Rhea" id="RHEA-COMP:17339"/>
        <dbReference type="Rhea" id="RHEA-COMP:17340"/>
        <dbReference type="ChEBI" id="CHEBI:33019"/>
        <dbReference type="ChEBI" id="CHEBI:61560"/>
        <dbReference type="ChEBI" id="CHEBI:173112"/>
        <dbReference type="EC" id="2.7.7.49"/>
    </reaction>
</comment>
<evidence type="ECO:0000313" key="4">
    <source>
        <dbReference type="Proteomes" id="UP000186583"/>
    </source>
</evidence>
<comment type="similarity">
    <text evidence="1">Belongs to the reverse transcriptase family. Telomerase subfamily.</text>
</comment>
<dbReference type="GO" id="GO:0046872">
    <property type="term" value="F:metal ion binding"/>
    <property type="evidence" value="ECO:0007669"/>
    <property type="project" value="UniProtKB-KW"/>
</dbReference>
<comment type="subcellular location">
    <subcellularLocation>
        <location evidence="1">Nucleus</location>
    </subcellularLocation>
    <subcellularLocation>
        <location evidence="1">Chromosome</location>
        <location evidence="1">Telomere</location>
    </subcellularLocation>
</comment>
<dbReference type="Proteomes" id="UP000186583">
    <property type="component" value="Unassembled WGS sequence"/>
</dbReference>
<dbReference type="EMBL" id="MPGH01000233">
    <property type="protein sequence ID" value="OLN82063.1"/>
    <property type="molecule type" value="Genomic_DNA"/>
</dbReference>
<protein>
    <recommendedName>
        <fullName evidence="1">Telomerase reverse transcriptase</fullName>
        <ecNumber evidence="1">2.7.7.49</ecNumber>
    </recommendedName>
    <alternativeName>
        <fullName evidence="1">Telomerase catalytic subunit</fullName>
    </alternativeName>
</protein>
<sequence>MEGLVRLTRPAVIYNALTVDYGTKPGQNFQRRVLNAFKIQSHLMFYDTKYNTFKTTISNLHKAFSETAEKMWAYWRCLPMVNRPGDKLIIQTVMKVIDVAFALLTGKARREKYPSYACAVEKTHATWLGLDAVRTVLKRKQANFAAVLSWIEGELARLDPKQTAWAAKLCR</sequence>
<dbReference type="GO" id="GO:0000333">
    <property type="term" value="C:telomerase catalytic core complex"/>
    <property type="evidence" value="ECO:0007669"/>
    <property type="project" value="TreeGrafter"/>
</dbReference>
<dbReference type="OrthoDB" id="289721at2759"/>
<comment type="function">
    <text evidence="1">Telomerase is a ribonucleoprotein enzyme essential for the replication of chromosome termini in most eukaryotes. It elongates telomeres. It is a reverse transcriptase that adds simple sequence repeats to chromosome ends by copying a template sequence within the RNA component of the enzyme.</text>
</comment>
<feature type="domain" description="Telomerase reverse transcriptase C-terminal extension" evidence="2">
    <location>
        <begin position="28"/>
        <end position="149"/>
    </location>
</feature>
<dbReference type="Pfam" id="PF21399">
    <property type="entry name" value="TERT_C"/>
    <property type="match status" value="1"/>
</dbReference>
<name>A0A1Q8RD53_9PEZI</name>
<keyword evidence="1" id="KW-0460">Magnesium</keyword>
<keyword evidence="1" id="KW-0548">Nucleotidyltransferase</keyword>
<keyword evidence="4" id="KW-1185">Reference proteome</keyword>
<dbReference type="STRING" id="708187.A0A1Q8RD53"/>
<dbReference type="InterPro" id="IPR003545">
    <property type="entry name" value="Telomerase_RT"/>
</dbReference>
<dbReference type="GO" id="GO:0042162">
    <property type="term" value="F:telomeric DNA binding"/>
    <property type="evidence" value="ECO:0007669"/>
    <property type="project" value="TreeGrafter"/>
</dbReference>
<dbReference type="PANTHER" id="PTHR12066:SF0">
    <property type="entry name" value="TELOMERASE REVERSE TRANSCRIPTASE"/>
    <property type="match status" value="1"/>
</dbReference>
<dbReference type="AlphaFoldDB" id="A0A1Q8RD53"/>
<keyword evidence="1 3" id="KW-0695">RNA-directed DNA polymerase</keyword>
<dbReference type="Gene3D" id="1.10.357.90">
    <property type="match status" value="1"/>
</dbReference>
<dbReference type="GO" id="GO:0007004">
    <property type="term" value="P:telomere maintenance via telomerase"/>
    <property type="evidence" value="ECO:0007669"/>
    <property type="project" value="TreeGrafter"/>
</dbReference>
<comment type="caution">
    <text evidence="3">The sequence shown here is derived from an EMBL/GenBank/DDBJ whole genome shotgun (WGS) entry which is preliminary data.</text>
</comment>
<dbReference type="InterPro" id="IPR049139">
    <property type="entry name" value="TERT_C"/>
</dbReference>
<reference evidence="3 4" key="1">
    <citation type="submission" date="2016-11" db="EMBL/GenBank/DDBJ databases">
        <title>Draft Genome Assembly of Colletotrichum chlorophyti a pathogen of herbaceous plants.</title>
        <authorList>
            <person name="Gan P."/>
            <person name="Narusaka M."/>
            <person name="Tsushima A."/>
            <person name="Narusaka Y."/>
            <person name="Takano Y."/>
            <person name="Shirasu K."/>
        </authorList>
    </citation>
    <scope>NUCLEOTIDE SEQUENCE [LARGE SCALE GENOMIC DNA]</scope>
    <source>
        <strain evidence="3 4">NTL11</strain>
    </source>
</reference>
<dbReference type="EC" id="2.7.7.49" evidence="1"/>
<keyword evidence="1" id="KW-0808">Transferase</keyword>
<evidence type="ECO:0000256" key="1">
    <source>
        <dbReference type="RuleBase" id="RU365061"/>
    </source>
</evidence>
<accession>A0A1Q8RD53</accession>
<dbReference type="GO" id="GO:0000781">
    <property type="term" value="C:chromosome, telomeric region"/>
    <property type="evidence" value="ECO:0007669"/>
    <property type="project" value="UniProtKB-SubCell"/>
</dbReference>
<evidence type="ECO:0000259" key="2">
    <source>
        <dbReference type="Pfam" id="PF21399"/>
    </source>
</evidence>
<organism evidence="3 4">
    <name type="scientific">Colletotrichum chlorophyti</name>
    <dbReference type="NCBI Taxonomy" id="708187"/>
    <lineage>
        <taxon>Eukaryota</taxon>
        <taxon>Fungi</taxon>
        <taxon>Dikarya</taxon>
        <taxon>Ascomycota</taxon>
        <taxon>Pezizomycotina</taxon>
        <taxon>Sordariomycetes</taxon>
        <taxon>Hypocreomycetidae</taxon>
        <taxon>Glomerellales</taxon>
        <taxon>Glomerellaceae</taxon>
        <taxon>Colletotrichum</taxon>
    </lineage>
</organism>
<dbReference type="PANTHER" id="PTHR12066">
    <property type="entry name" value="TELOMERASE REVERSE TRANSCRIPTASE"/>
    <property type="match status" value="1"/>
</dbReference>
<keyword evidence="1" id="KW-0479">Metal-binding</keyword>
<keyword evidence="1" id="KW-0158">Chromosome</keyword>
<dbReference type="GO" id="GO:0003720">
    <property type="term" value="F:telomerase activity"/>
    <property type="evidence" value="ECO:0007669"/>
    <property type="project" value="InterPro"/>
</dbReference>
<gene>
    <name evidence="3" type="ORF">CCHL11_08686</name>
</gene>
<keyword evidence="1" id="KW-0779">Telomere</keyword>
<proteinExistence type="inferred from homology"/>
<keyword evidence="1" id="KW-0539">Nucleus</keyword>